<organism evidence="2 3">
    <name type="scientific">Polarella glacialis</name>
    <name type="common">Dinoflagellate</name>
    <dbReference type="NCBI Taxonomy" id="89957"/>
    <lineage>
        <taxon>Eukaryota</taxon>
        <taxon>Sar</taxon>
        <taxon>Alveolata</taxon>
        <taxon>Dinophyceae</taxon>
        <taxon>Suessiales</taxon>
        <taxon>Suessiaceae</taxon>
        <taxon>Polarella</taxon>
    </lineage>
</organism>
<protein>
    <recommendedName>
        <fullName evidence="4">AP2/ERF domain-containing protein</fullName>
    </recommendedName>
</protein>
<feature type="region of interest" description="Disordered" evidence="1">
    <location>
        <begin position="129"/>
        <end position="162"/>
    </location>
</feature>
<dbReference type="EMBL" id="CAJNNW010026121">
    <property type="protein sequence ID" value="CAE8682862.1"/>
    <property type="molecule type" value="Genomic_DNA"/>
</dbReference>
<evidence type="ECO:0008006" key="4">
    <source>
        <dbReference type="Google" id="ProtNLM"/>
    </source>
</evidence>
<feature type="non-terminal residue" evidence="2">
    <location>
        <position position="1"/>
    </location>
</feature>
<sequence length="162" mass="19323">NFRHQQFIESMRSGEYLGADWPYNCLGGTFWKDRRYNVNYNPIPADMSTFPGILFLPRLNVWSVEWYEQEKQRIRWFRANYGFKRAQQHAEDFRRALVAAGRVDNRRTEREIRLQSLASSEARSLFKKKYAKKDSRRLGNSGSKLGPQRKARRDYQKRGLLP</sequence>
<accession>A0A813JRW6</accession>
<gene>
    <name evidence="2" type="ORF">PGLA2088_LOCUS23147</name>
</gene>
<evidence type="ECO:0000313" key="3">
    <source>
        <dbReference type="Proteomes" id="UP000626109"/>
    </source>
</evidence>
<evidence type="ECO:0000313" key="2">
    <source>
        <dbReference type="EMBL" id="CAE8682862.1"/>
    </source>
</evidence>
<comment type="caution">
    <text evidence="2">The sequence shown here is derived from an EMBL/GenBank/DDBJ whole genome shotgun (WGS) entry which is preliminary data.</text>
</comment>
<feature type="compositionally biased region" description="Basic and acidic residues" evidence="1">
    <location>
        <begin position="153"/>
        <end position="162"/>
    </location>
</feature>
<dbReference type="Gene3D" id="1.20.5.2050">
    <property type="match status" value="1"/>
</dbReference>
<reference evidence="2" key="1">
    <citation type="submission" date="2021-02" db="EMBL/GenBank/DDBJ databases">
        <authorList>
            <person name="Dougan E. K."/>
            <person name="Rhodes N."/>
            <person name="Thang M."/>
            <person name="Chan C."/>
        </authorList>
    </citation>
    <scope>NUCLEOTIDE SEQUENCE</scope>
</reference>
<dbReference type="Proteomes" id="UP000626109">
    <property type="component" value="Unassembled WGS sequence"/>
</dbReference>
<evidence type="ECO:0000256" key="1">
    <source>
        <dbReference type="SAM" id="MobiDB-lite"/>
    </source>
</evidence>
<proteinExistence type="predicted"/>
<dbReference type="AlphaFoldDB" id="A0A813JRW6"/>
<name>A0A813JRW6_POLGL</name>